<organism evidence="1 2">
    <name type="scientific">Prevotella intermedia</name>
    <dbReference type="NCBI Taxonomy" id="28131"/>
    <lineage>
        <taxon>Bacteria</taxon>
        <taxon>Pseudomonadati</taxon>
        <taxon>Bacteroidota</taxon>
        <taxon>Bacteroidia</taxon>
        <taxon>Bacteroidales</taxon>
        <taxon>Prevotellaceae</taxon>
        <taxon>Prevotella</taxon>
    </lineage>
</organism>
<reference evidence="1 2" key="1">
    <citation type="submission" date="2015-07" db="EMBL/GenBank/DDBJ databases">
        <title>Complete genome sequence of Prevotella intermedia strain 17-2.</title>
        <authorList>
            <person name="Nambu T."/>
        </authorList>
    </citation>
    <scope>NUCLEOTIDE SEQUENCE [LARGE SCALE GENOMIC DNA]</scope>
    <source>
        <strain evidence="1 2">17-2</strain>
    </source>
</reference>
<evidence type="ECO:0000313" key="1">
    <source>
        <dbReference type="EMBL" id="BAR96936.1"/>
    </source>
</evidence>
<name>A0AAD1F8G9_PREIN</name>
<dbReference type="EMBL" id="AP014926">
    <property type="protein sequence ID" value="BAR96936.1"/>
    <property type="molecule type" value="Genomic_DNA"/>
</dbReference>
<gene>
    <name evidence="1" type="ORF">PI172_2208</name>
</gene>
<accession>A0AAD1F8G9</accession>
<proteinExistence type="predicted"/>
<evidence type="ECO:0000313" key="2">
    <source>
        <dbReference type="Proteomes" id="UP000067008"/>
    </source>
</evidence>
<dbReference type="AlphaFoldDB" id="A0AAD1F8G9"/>
<sequence length="89" mass="10187">MVLIANLLCTIIARMIKRHVSFSQLVTMLRLTLMYYTDFISFMENPQNDKLIIIAERANSPFIALGGLDFKNECGINYIKIKVISQGFL</sequence>
<protein>
    <submittedName>
        <fullName evidence="1">Mobile element protein</fullName>
    </submittedName>
</protein>
<dbReference type="Proteomes" id="UP000067008">
    <property type="component" value="Chromosome 1"/>
</dbReference>